<proteinExistence type="predicted"/>
<evidence type="ECO:0000313" key="1">
    <source>
        <dbReference type="EMBL" id="TGO35303.1"/>
    </source>
</evidence>
<dbReference type="AlphaFoldDB" id="A0A4Z1GN90"/>
<sequence length="69" mass="7860">MFNFTNTTIPASGKLGHSISEVILDEKRMQVSEPENGITRLSRSNCYYSSLEKNWTSWYGSIGYFLGFV</sequence>
<comment type="caution">
    <text evidence="1">The sequence shown here is derived from an EMBL/GenBank/DDBJ whole genome shotgun (WGS) entry which is preliminary data.</text>
</comment>
<reference evidence="1 2" key="1">
    <citation type="submission" date="2017-12" db="EMBL/GenBank/DDBJ databases">
        <title>Comparative genomics of Botrytis spp.</title>
        <authorList>
            <person name="Valero-Jimenez C.A."/>
            <person name="Tapia P."/>
            <person name="Veloso J."/>
            <person name="Silva-Moreno E."/>
            <person name="Staats M."/>
            <person name="Valdes J.H."/>
            <person name="Van Kan J.A.L."/>
        </authorList>
    </citation>
    <scope>NUCLEOTIDE SEQUENCE [LARGE SCALE GENOMIC DNA]</scope>
    <source>
        <strain evidence="1 2">Bh0001</strain>
    </source>
</reference>
<protein>
    <submittedName>
        <fullName evidence="1">Uncharacterized protein</fullName>
    </submittedName>
</protein>
<name>A0A4Z1GN90_9HELO</name>
<keyword evidence="2" id="KW-1185">Reference proteome</keyword>
<dbReference type="EMBL" id="PQXK01000163">
    <property type="protein sequence ID" value="TGO35303.1"/>
    <property type="molecule type" value="Genomic_DNA"/>
</dbReference>
<accession>A0A4Z1GN90</accession>
<organism evidence="1 2">
    <name type="scientific">Botrytis hyacinthi</name>
    <dbReference type="NCBI Taxonomy" id="278943"/>
    <lineage>
        <taxon>Eukaryota</taxon>
        <taxon>Fungi</taxon>
        <taxon>Dikarya</taxon>
        <taxon>Ascomycota</taxon>
        <taxon>Pezizomycotina</taxon>
        <taxon>Leotiomycetes</taxon>
        <taxon>Helotiales</taxon>
        <taxon>Sclerotiniaceae</taxon>
        <taxon>Botrytis</taxon>
    </lineage>
</organism>
<dbReference type="Proteomes" id="UP000297814">
    <property type="component" value="Unassembled WGS sequence"/>
</dbReference>
<gene>
    <name evidence="1" type="ORF">BHYA_0163g00180</name>
</gene>
<evidence type="ECO:0000313" key="2">
    <source>
        <dbReference type="Proteomes" id="UP000297814"/>
    </source>
</evidence>